<gene>
    <name evidence="2" type="ORF">S01H4_48796</name>
</gene>
<evidence type="ECO:0000256" key="1">
    <source>
        <dbReference type="SAM" id="Phobius"/>
    </source>
</evidence>
<keyword evidence="1" id="KW-1133">Transmembrane helix</keyword>
<feature type="transmembrane region" description="Helical" evidence="1">
    <location>
        <begin position="21"/>
        <end position="39"/>
    </location>
</feature>
<dbReference type="EMBL" id="BART01027531">
    <property type="protein sequence ID" value="GAG94215.1"/>
    <property type="molecule type" value="Genomic_DNA"/>
</dbReference>
<dbReference type="AlphaFoldDB" id="X1BGS2"/>
<protein>
    <recommendedName>
        <fullName evidence="3">SMODS and SLOG-associating 2TM effector domain-containing protein</fullName>
    </recommendedName>
</protein>
<feature type="transmembrane region" description="Helical" evidence="1">
    <location>
        <begin position="51"/>
        <end position="69"/>
    </location>
</feature>
<comment type="caution">
    <text evidence="2">The sequence shown here is derived from an EMBL/GenBank/DDBJ whole genome shotgun (WGS) entry which is preliminary data.</text>
</comment>
<organism evidence="2">
    <name type="scientific">marine sediment metagenome</name>
    <dbReference type="NCBI Taxonomy" id="412755"/>
    <lineage>
        <taxon>unclassified sequences</taxon>
        <taxon>metagenomes</taxon>
        <taxon>ecological metagenomes</taxon>
    </lineage>
</organism>
<accession>X1BGS2</accession>
<evidence type="ECO:0000313" key="2">
    <source>
        <dbReference type="EMBL" id="GAG94215.1"/>
    </source>
</evidence>
<feature type="non-terminal residue" evidence="2">
    <location>
        <position position="1"/>
    </location>
</feature>
<keyword evidence="1" id="KW-0812">Transmembrane</keyword>
<proteinExistence type="predicted"/>
<keyword evidence="1" id="KW-0472">Membrane</keyword>
<sequence>QLAYYTRKQMYNTARFRRTRILGSLCLWAGIMIAMLLFLLGTDGDGEQRRVMLVLMGVFPLVAGIWDAYSHKKAEKELIKQYGFMSRVFLKARKLLDSSADITFQRQVLRALGQAALDEGAEWLLMHRERPLEHGRL</sequence>
<evidence type="ECO:0008006" key="3">
    <source>
        <dbReference type="Google" id="ProtNLM"/>
    </source>
</evidence>
<reference evidence="2" key="1">
    <citation type="journal article" date="2014" name="Front. Microbiol.">
        <title>High frequency of phylogenetically diverse reductive dehalogenase-homologous genes in deep subseafloor sedimentary metagenomes.</title>
        <authorList>
            <person name="Kawai M."/>
            <person name="Futagami T."/>
            <person name="Toyoda A."/>
            <person name="Takaki Y."/>
            <person name="Nishi S."/>
            <person name="Hori S."/>
            <person name="Arai W."/>
            <person name="Tsubouchi T."/>
            <person name="Morono Y."/>
            <person name="Uchiyama I."/>
            <person name="Ito T."/>
            <person name="Fujiyama A."/>
            <person name="Inagaki F."/>
            <person name="Takami H."/>
        </authorList>
    </citation>
    <scope>NUCLEOTIDE SEQUENCE</scope>
    <source>
        <strain evidence="2">Expedition CK06-06</strain>
    </source>
</reference>
<name>X1BGS2_9ZZZZ</name>